<dbReference type="Proteomes" id="UP000678513">
    <property type="component" value="Chromosome"/>
</dbReference>
<evidence type="ECO:0000313" key="4">
    <source>
        <dbReference type="EMBL" id="QUC07839.1"/>
    </source>
</evidence>
<protein>
    <submittedName>
        <fullName evidence="4">Uncharacterized protein</fullName>
    </submittedName>
</protein>
<evidence type="ECO:0000256" key="2">
    <source>
        <dbReference type="SAM" id="Phobius"/>
    </source>
</evidence>
<feature type="chain" id="PRO_5047310050" evidence="3">
    <location>
        <begin position="30"/>
        <end position="440"/>
    </location>
</feature>
<dbReference type="EMBL" id="CP072384">
    <property type="protein sequence ID" value="QUC07839.1"/>
    <property type="molecule type" value="Genomic_DNA"/>
</dbReference>
<evidence type="ECO:0000256" key="3">
    <source>
        <dbReference type="SAM" id="SignalP"/>
    </source>
</evidence>
<reference evidence="4 5" key="1">
    <citation type="submission" date="2021-03" db="EMBL/GenBank/DDBJ databases">
        <title>Human Oral Microbial Genomes.</title>
        <authorList>
            <person name="Johnston C.D."/>
            <person name="Chen T."/>
            <person name="Dewhirst F.E."/>
        </authorList>
    </citation>
    <scope>NUCLEOTIDE SEQUENCE [LARGE SCALE GENOMIC DNA]</scope>
    <source>
        <strain evidence="4 5">DSMZ 100122</strain>
    </source>
</reference>
<dbReference type="RefSeq" id="WP_212322873.1">
    <property type="nucleotide sequence ID" value="NZ_AP024463.1"/>
</dbReference>
<evidence type="ECO:0000256" key="1">
    <source>
        <dbReference type="SAM" id="MobiDB-lite"/>
    </source>
</evidence>
<evidence type="ECO:0000313" key="5">
    <source>
        <dbReference type="Proteomes" id="UP000678513"/>
    </source>
</evidence>
<feature type="signal peptide" evidence="3">
    <location>
        <begin position="1"/>
        <end position="29"/>
    </location>
</feature>
<accession>A0ABX7Y3S0</accession>
<feature type="region of interest" description="Disordered" evidence="1">
    <location>
        <begin position="23"/>
        <end position="66"/>
    </location>
</feature>
<keyword evidence="3" id="KW-0732">Signal</keyword>
<gene>
    <name evidence="4" type="ORF">J5A65_13105</name>
</gene>
<keyword evidence="2" id="KW-0812">Transmembrane</keyword>
<keyword evidence="5" id="KW-1185">Reference proteome</keyword>
<feature type="region of interest" description="Disordered" evidence="1">
    <location>
        <begin position="386"/>
        <end position="407"/>
    </location>
</feature>
<feature type="region of interest" description="Disordered" evidence="1">
    <location>
        <begin position="188"/>
        <end position="228"/>
    </location>
</feature>
<feature type="compositionally biased region" description="Basic and acidic residues" evidence="1">
    <location>
        <begin position="28"/>
        <end position="37"/>
    </location>
</feature>
<organism evidence="4 5">
    <name type="scientific">Arachnia rubra</name>
    <dbReference type="NCBI Taxonomy" id="1547448"/>
    <lineage>
        <taxon>Bacteria</taxon>
        <taxon>Bacillati</taxon>
        <taxon>Actinomycetota</taxon>
        <taxon>Actinomycetes</taxon>
        <taxon>Propionibacteriales</taxon>
        <taxon>Propionibacteriaceae</taxon>
        <taxon>Arachnia</taxon>
    </lineage>
</organism>
<feature type="compositionally biased region" description="Low complexity" evidence="1">
    <location>
        <begin position="386"/>
        <end position="403"/>
    </location>
</feature>
<feature type="transmembrane region" description="Helical" evidence="2">
    <location>
        <begin position="414"/>
        <end position="436"/>
    </location>
</feature>
<proteinExistence type="predicted"/>
<feature type="compositionally biased region" description="Polar residues" evidence="1">
    <location>
        <begin position="206"/>
        <end position="225"/>
    </location>
</feature>
<keyword evidence="2" id="KW-1133">Transmembrane helix</keyword>
<name>A0ABX7Y3S0_9ACTN</name>
<sequence length="440" mass="46750">MSLLRRLLATSGALLLVSASGSVMPPAHADDPTDKPVHGTSEQANAPMLTAGRYTDASPASDPKKTELHYRVKRQWKNSSIRVNAIVQKPDEGGSASNGGTVWRFELSTPNDELCDSSSGNAVDREKPGLQLSKTLLALQLDPKKTSPEATEKVCAGADELIYKVGVERFPGAKGEMPFEIQVIEEPPAENADQLPAGVPEVPKDGSSSPAPKGTDTPQPVTGGTSFDDAVELSSGSYAVQVTTNEKVFCKTRIDYGRQGTFSLDQLELSQSLINQAGNLTMVNVIPDVYAPDFSQMNSNKSSGVSNYSVSMESGVEQKDPVINQVPEVRFRNRWDSPTMSDDKSRGFSMSGYYYYVLGTESTAQFLKDQATKIYFSINVAGDVTGQPTTTATASPTGGTASQDDQSAGTSTKLGLLVAGSGLVVLGGGGVTYTLLRRRG</sequence>
<keyword evidence="2" id="KW-0472">Membrane</keyword>